<evidence type="ECO:0000313" key="2">
    <source>
        <dbReference type="Proteomes" id="UP000245657"/>
    </source>
</evidence>
<evidence type="ECO:0000313" key="1">
    <source>
        <dbReference type="EMBL" id="PWR70919.1"/>
    </source>
</evidence>
<comment type="caution">
    <text evidence="1">The sequence shown here is derived from an EMBL/GenBank/DDBJ whole genome shotgun (WGS) entry which is preliminary data.</text>
</comment>
<gene>
    <name evidence="1" type="ORF">DK846_13095</name>
</gene>
<name>A0A2V2MU40_9EURY</name>
<keyword evidence="2" id="KW-1185">Reference proteome</keyword>
<reference evidence="1 2" key="1">
    <citation type="submission" date="2018-05" db="EMBL/GenBank/DDBJ databases">
        <title>Draft genome of Methanospirillum lacunae Ki8-1.</title>
        <authorList>
            <person name="Dueholm M.S."/>
            <person name="Nielsen P.H."/>
            <person name="Bakmann L.F."/>
            <person name="Otzen D.E."/>
        </authorList>
    </citation>
    <scope>NUCLEOTIDE SEQUENCE [LARGE SCALE GENOMIC DNA]</scope>
    <source>
        <strain evidence="1 2">Ki8-1</strain>
    </source>
</reference>
<proteinExistence type="predicted"/>
<accession>A0A2V2MU40</accession>
<dbReference type="InterPro" id="IPR036700">
    <property type="entry name" value="BOBF_sf"/>
</dbReference>
<dbReference type="AlphaFoldDB" id="A0A2V2MU40"/>
<dbReference type="Proteomes" id="UP000245657">
    <property type="component" value="Unassembled WGS sequence"/>
</dbReference>
<protein>
    <submittedName>
        <fullName evidence="1">Uncharacterized protein</fullName>
    </submittedName>
</protein>
<dbReference type="SUPFAM" id="SSF101756">
    <property type="entry name" value="Hypothetical protein YgiW"/>
    <property type="match status" value="1"/>
</dbReference>
<sequence length="168" mass="18216">MRIHLLTQNESDSYQSDKRTLQFDRKPGSHGNIVYSLNLGEIMNSKVIIAGIIIVITICITGCLADQSENQTPVAPEKVTISDLLNSADKFADKPVMVEGKISSQCGSGCWFIMSDDNGDLYVNLKPNNFVIPPAMGKKVTVIGNVIIKDNDLALVGSSVNLDGKTYP</sequence>
<organism evidence="1 2">
    <name type="scientific">Methanospirillum lacunae</name>
    <dbReference type="NCBI Taxonomy" id="668570"/>
    <lineage>
        <taxon>Archaea</taxon>
        <taxon>Methanobacteriati</taxon>
        <taxon>Methanobacteriota</taxon>
        <taxon>Stenosarchaea group</taxon>
        <taxon>Methanomicrobia</taxon>
        <taxon>Methanomicrobiales</taxon>
        <taxon>Methanospirillaceae</taxon>
        <taxon>Methanospirillum</taxon>
    </lineage>
</organism>
<dbReference type="EMBL" id="QGMY01000009">
    <property type="protein sequence ID" value="PWR70919.1"/>
    <property type="molecule type" value="Genomic_DNA"/>
</dbReference>